<dbReference type="EMBL" id="MLCF01000052">
    <property type="protein sequence ID" value="OIV37442.1"/>
    <property type="molecule type" value="Genomic_DNA"/>
</dbReference>
<organism evidence="1 2">
    <name type="scientific">Mangrovactinospora gilvigrisea</name>
    <dbReference type="NCBI Taxonomy" id="1428644"/>
    <lineage>
        <taxon>Bacteria</taxon>
        <taxon>Bacillati</taxon>
        <taxon>Actinomycetota</taxon>
        <taxon>Actinomycetes</taxon>
        <taxon>Kitasatosporales</taxon>
        <taxon>Streptomycetaceae</taxon>
        <taxon>Mangrovactinospora</taxon>
    </lineage>
</organism>
<accession>A0A1J7CCP0</accession>
<evidence type="ECO:0000313" key="1">
    <source>
        <dbReference type="EMBL" id="OIV37442.1"/>
    </source>
</evidence>
<dbReference type="Proteomes" id="UP000243342">
    <property type="component" value="Unassembled WGS sequence"/>
</dbReference>
<sequence length="143" mass="14942">MIWPEFLKLLRAADRSYPARSGLVAVRVGGVFDAASVPAGLAGPVIEQLQDRAGPIGPILSDALTEAVVFLLPPCSAENRKWPTAEGVRVLARDEVLLCPLPGFSVGGLAWLVPPGRLSAGDPAVLEPILAAALGEDRTQARS</sequence>
<name>A0A1J7CCP0_9ACTN</name>
<proteinExistence type="predicted"/>
<comment type="caution">
    <text evidence="1">The sequence shown here is derived from an EMBL/GenBank/DDBJ whole genome shotgun (WGS) entry which is preliminary data.</text>
</comment>
<keyword evidence="2" id="KW-1185">Reference proteome</keyword>
<gene>
    <name evidence="1" type="ORF">BIV57_10765</name>
</gene>
<reference evidence="1 2" key="1">
    <citation type="submission" date="2016-10" db="EMBL/GenBank/DDBJ databases">
        <title>Genome sequence of Streptomyces gilvigriseus MUSC 26.</title>
        <authorList>
            <person name="Lee L.-H."/>
            <person name="Ser H.-L."/>
        </authorList>
    </citation>
    <scope>NUCLEOTIDE SEQUENCE [LARGE SCALE GENOMIC DNA]</scope>
    <source>
        <strain evidence="1 2">MUSC 26</strain>
    </source>
</reference>
<dbReference type="AlphaFoldDB" id="A0A1J7CCP0"/>
<evidence type="ECO:0000313" key="2">
    <source>
        <dbReference type="Proteomes" id="UP000243342"/>
    </source>
</evidence>
<protein>
    <submittedName>
        <fullName evidence="1">Uncharacterized protein</fullName>
    </submittedName>
</protein>